<sequence length="283" mass="31780">MPIFAKLKMYARRSLQNRWLHAPIVAALNGAVDAWAYLKNFSFPEKYIRHWKLDMLQERYERDTALLFKKITKPGMVVVDIGAHIGYFTRIFARLTGAHGHIYAFEADPENFDLLRKNTASLPQVKLFQLAVSDRVGSIDFYHSEDKTGCHSTIPADFRQKKLTVAAVDLDSLLAQEGVPRVDILKMDIEGGEALAIQGMKQVLTANPHIALVTEFNPECLMLAKLQPVDFLREISALGFKIFAITPGGLTPLTVHDTSTTQDFLFGSHFVNIYCTRGKNLVA</sequence>
<evidence type="ECO:0000313" key="2">
    <source>
        <dbReference type="EMBL" id="OGH69618.1"/>
    </source>
</evidence>
<dbReference type="NCBIfam" id="TIGR01444">
    <property type="entry name" value="fkbM_fam"/>
    <property type="match status" value="1"/>
</dbReference>
<dbReference type="Gene3D" id="3.40.50.150">
    <property type="entry name" value="Vaccinia Virus protein VP39"/>
    <property type="match status" value="1"/>
</dbReference>
<dbReference type="Pfam" id="PF05050">
    <property type="entry name" value="Methyltransf_21"/>
    <property type="match status" value="1"/>
</dbReference>
<evidence type="ECO:0000313" key="3">
    <source>
        <dbReference type="Proteomes" id="UP000177953"/>
    </source>
</evidence>
<reference evidence="2 3" key="1">
    <citation type="journal article" date="2016" name="Nat. Commun.">
        <title>Thousands of microbial genomes shed light on interconnected biogeochemical processes in an aquifer system.</title>
        <authorList>
            <person name="Anantharaman K."/>
            <person name="Brown C.T."/>
            <person name="Hug L.A."/>
            <person name="Sharon I."/>
            <person name="Castelle C.J."/>
            <person name="Probst A.J."/>
            <person name="Thomas B.C."/>
            <person name="Singh A."/>
            <person name="Wilkins M.J."/>
            <person name="Karaoz U."/>
            <person name="Brodie E.L."/>
            <person name="Williams K.H."/>
            <person name="Hubbard S.S."/>
            <person name="Banfield J.F."/>
        </authorList>
    </citation>
    <scope>NUCLEOTIDE SEQUENCE [LARGE SCALE GENOMIC DNA]</scope>
</reference>
<dbReference type="EMBL" id="MFPU01000032">
    <property type="protein sequence ID" value="OGH69618.1"/>
    <property type="molecule type" value="Genomic_DNA"/>
</dbReference>
<dbReference type="InterPro" id="IPR029063">
    <property type="entry name" value="SAM-dependent_MTases_sf"/>
</dbReference>
<dbReference type="Proteomes" id="UP000177953">
    <property type="component" value="Unassembled WGS sequence"/>
</dbReference>
<dbReference type="InterPro" id="IPR052514">
    <property type="entry name" value="SAM-dependent_MTase"/>
</dbReference>
<gene>
    <name evidence="2" type="ORF">A2754_02900</name>
</gene>
<accession>A0A1F6MDJ7</accession>
<dbReference type="SUPFAM" id="SSF53335">
    <property type="entry name" value="S-adenosyl-L-methionine-dependent methyltransferases"/>
    <property type="match status" value="1"/>
</dbReference>
<dbReference type="InterPro" id="IPR006342">
    <property type="entry name" value="FkbM_mtfrase"/>
</dbReference>
<organism evidence="2 3">
    <name type="scientific">Candidatus Magasanikbacteria bacterium RIFCSPHIGHO2_01_FULL_47_8</name>
    <dbReference type="NCBI Taxonomy" id="1798673"/>
    <lineage>
        <taxon>Bacteria</taxon>
        <taxon>Candidatus Magasanikiibacteriota</taxon>
    </lineage>
</organism>
<feature type="domain" description="Methyltransferase FkbM" evidence="1">
    <location>
        <begin position="80"/>
        <end position="216"/>
    </location>
</feature>
<dbReference type="PANTHER" id="PTHR34203:SF15">
    <property type="entry name" value="SLL1173 PROTEIN"/>
    <property type="match status" value="1"/>
</dbReference>
<name>A0A1F6MDJ7_9BACT</name>
<comment type="caution">
    <text evidence="2">The sequence shown here is derived from an EMBL/GenBank/DDBJ whole genome shotgun (WGS) entry which is preliminary data.</text>
</comment>
<dbReference type="PANTHER" id="PTHR34203">
    <property type="entry name" value="METHYLTRANSFERASE, FKBM FAMILY PROTEIN"/>
    <property type="match status" value="1"/>
</dbReference>
<protein>
    <recommendedName>
        <fullName evidence="1">Methyltransferase FkbM domain-containing protein</fullName>
    </recommendedName>
</protein>
<evidence type="ECO:0000259" key="1">
    <source>
        <dbReference type="Pfam" id="PF05050"/>
    </source>
</evidence>
<proteinExistence type="predicted"/>
<dbReference type="AlphaFoldDB" id="A0A1F6MDJ7"/>